<dbReference type="PANTHER" id="PTHR12341:SF7">
    <property type="entry name" value="5'-3' EXORIBONUCLEASE 1"/>
    <property type="match status" value="1"/>
</dbReference>
<dbReference type="PANTHER" id="PTHR12341">
    <property type="entry name" value="5'-&gt;3' EXORIBONUCLEASE"/>
    <property type="match status" value="1"/>
</dbReference>
<dbReference type="EMBL" id="LAVV01007295">
    <property type="protein sequence ID" value="KNZ56397.1"/>
    <property type="molecule type" value="Genomic_DNA"/>
</dbReference>
<dbReference type="Proteomes" id="UP000037035">
    <property type="component" value="Unassembled WGS sequence"/>
</dbReference>
<feature type="non-terminal residue" evidence="2">
    <location>
        <position position="1"/>
    </location>
</feature>
<organism evidence="2 3">
    <name type="scientific">Puccinia sorghi</name>
    <dbReference type="NCBI Taxonomy" id="27349"/>
    <lineage>
        <taxon>Eukaryota</taxon>
        <taxon>Fungi</taxon>
        <taxon>Dikarya</taxon>
        <taxon>Basidiomycota</taxon>
        <taxon>Pucciniomycotina</taxon>
        <taxon>Pucciniomycetes</taxon>
        <taxon>Pucciniales</taxon>
        <taxon>Pucciniaceae</taxon>
        <taxon>Puccinia</taxon>
    </lineage>
</organism>
<reference evidence="2 3" key="1">
    <citation type="submission" date="2015-08" db="EMBL/GenBank/DDBJ databases">
        <title>Next Generation Sequencing and Analysis of the Genome of Puccinia sorghi L Schw, the Causal Agent of Maize Common Rust.</title>
        <authorList>
            <person name="Rochi L."/>
            <person name="Burguener G."/>
            <person name="Darino M."/>
            <person name="Turjanski A."/>
            <person name="Kreff E."/>
            <person name="Dieguez M.J."/>
            <person name="Sacco F."/>
        </authorList>
    </citation>
    <scope>NUCLEOTIDE SEQUENCE [LARGE SCALE GENOMIC DNA]</scope>
    <source>
        <strain evidence="2 3">RO10H11247</strain>
    </source>
</reference>
<dbReference type="Pfam" id="PF17846">
    <property type="entry name" value="XRN_M"/>
    <property type="match status" value="1"/>
</dbReference>
<evidence type="ECO:0000313" key="3">
    <source>
        <dbReference type="Proteomes" id="UP000037035"/>
    </source>
</evidence>
<evidence type="ECO:0000259" key="1">
    <source>
        <dbReference type="Pfam" id="PF17846"/>
    </source>
</evidence>
<feature type="domain" description="Xrn1 helical" evidence="1">
    <location>
        <begin position="91"/>
        <end position="166"/>
    </location>
</feature>
<dbReference type="InterPro" id="IPR027073">
    <property type="entry name" value="5_3_exoribonuclease"/>
</dbReference>
<keyword evidence="3" id="KW-1185">Reference proteome</keyword>
<protein>
    <recommendedName>
        <fullName evidence="1">Xrn1 helical domain-containing protein</fullName>
    </recommendedName>
</protein>
<dbReference type="GO" id="GO:0005634">
    <property type="term" value="C:nucleus"/>
    <property type="evidence" value="ECO:0007669"/>
    <property type="project" value="TreeGrafter"/>
</dbReference>
<dbReference type="STRING" id="27349.A0A0L6V7B0"/>
<comment type="caution">
    <text evidence="2">The sequence shown here is derived from an EMBL/GenBank/DDBJ whole genome shotgun (WGS) entry which is preliminary data.</text>
</comment>
<dbReference type="OrthoDB" id="372487at2759"/>
<dbReference type="GO" id="GO:0004534">
    <property type="term" value="F:5'-3' RNA exonuclease activity"/>
    <property type="evidence" value="ECO:0007669"/>
    <property type="project" value="TreeGrafter"/>
</dbReference>
<name>A0A0L6V7B0_9BASI</name>
<dbReference type="InterPro" id="IPR041412">
    <property type="entry name" value="Xrn1_helical"/>
</dbReference>
<gene>
    <name evidence="2" type="ORF">VP01_2412g2</name>
</gene>
<dbReference type="GO" id="GO:0000956">
    <property type="term" value="P:nuclear-transcribed mRNA catabolic process"/>
    <property type="evidence" value="ECO:0007669"/>
    <property type="project" value="TreeGrafter"/>
</dbReference>
<proteinExistence type="predicted"/>
<accession>A0A0L6V7B0</accession>
<dbReference type="GO" id="GO:0016075">
    <property type="term" value="P:rRNA catabolic process"/>
    <property type="evidence" value="ECO:0007669"/>
    <property type="project" value="TreeGrafter"/>
</dbReference>
<evidence type="ECO:0000313" key="2">
    <source>
        <dbReference type="EMBL" id="KNZ56397.1"/>
    </source>
</evidence>
<dbReference type="AlphaFoldDB" id="A0A0L6V7B0"/>
<sequence>LQFRYGYKLLRYLDPELNLCICFDKFDKTNEPLVPLAFDLDQLPSHNPAINSIQDILEGFQLEDTNENKRGVARGGWIESIREILVIPEEVYNLTYAYKEGKWVWNYYYDGLTSWSFTSSPSISHLINFVKLNFSFNLSNPFKPFDKIMGVLPELSSAHISPEFYVIIDDWLGISNF</sequence>
<dbReference type="VEuPathDB" id="FungiDB:VP01_2412g2"/>
<dbReference type="GO" id="GO:0003723">
    <property type="term" value="F:RNA binding"/>
    <property type="evidence" value="ECO:0007669"/>
    <property type="project" value="TreeGrafter"/>
</dbReference>